<keyword evidence="6" id="KW-0963">Cytoplasm</keyword>
<keyword evidence="9" id="KW-0443">Lipid metabolism</keyword>
<evidence type="ECO:0000259" key="19">
    <source>
        <dbReference type="Pfam" id="PF03061"/>
    </source>
</evidence>
<dbReference type="GO" id="GO:0047617">
    <property type="term" value="F:fatty acyl-CoA hydrolase activity"/>
    <property type="evidence" value="ECO:0007669"/>
    <property type="project" value="InterPro"/>
</dbReference>
<dbReference type="PANTHER" id="PTHR21660">
    <property type="entry name" value="THIOESTERASE SUPERFAMILY MEMBER-RELATED"/>
    <property type="match status" value="1"/>
</dbReference>
<evidence type="ECO:0000256" key="17">
    <source>
        <dbReference type="ARBA" id="ARBA00081533"/>
    </source>
</evidence>
<evidence type="ECO:0000256" key="5">
    <source>
        <dbReference type="ARBA" id="ARBA00008324"/>
    </source>
</evidence>
<dbReference type="Proteomes" id="UP001212152">
    <property type="component" value="Unassembled WGS sequence"/>
</dbReference>
<evidence type="ECO:0000256" key="4">
    <source>
        <dbReference type="ARBA" id="ARBA00004514"/>
    </source>
</evidence>
<sequence>MPPRPPLSALEAVRKTWASVVGYGGLDTQILSKMHIVEACQKSGTVVCEMEVEKHHLNRVGGLHGGTTCTLTDIGGSLAIAARNGTMYTGVSADLHVSFLNGGKLGDKLRIHSTCHKSGRTLAFTTVEIKSGDKTIATGSHTKFVGNPPKDPNSF</sequence>
<proteinExistence type="inferred from homology"/>
<evidence type="ECO:0000256" key="7">
    <source>
        <dbReference type="ARBA" id="ARBA00022801"/>
    </source>
</evidence>
<evidence type="ECO:0000256" key="9">
    <source>
        <dbReference type="ARBA" id="ARBA00023098"/>
    </source>
</evidence>
<dbReference type="EMBL" id="JADGJQ010000002">
    <property type="protein sequence ID" value="KAJ3185070.1"/>
    <property type="molecule type" value="Genomic_DNA"/>
</dbReference>
<keyword evidence="10" id="KW-0496">Mitochondrion</keyword>
<evidence type="ECO:0000256" key="13">
    <source>
        <dbReference type="ARBA" id="ARBA00052976"/>
    </source>
</evidence>
<evidence type="ECO:0000313" key="21">
    <source>
        <dbReference type="Proteomes" id="UP001212152"/>
    </source>
</evidence>
<comment type="catalytic activity">
    <reaction evidence="13">
        <text>a fatty acyl-CoA + H2O = a fatty acid + CoA + H(+)</text>
        <dbReference type="Rhea" id="RHEA:16781"/>
        <dbReference type="ChEBI" id="CHEBI:15377"/>
        <dbReference type="ChEBI" id="CHEBI:15378"/>
        <dbReference type="ChEBI" id="CHEBI:28868"/>
        <dbReference type="ChEBI" id="CHEBI:57287"/>
        <dbReference type="ChEBI" id="CHEBI:77636"/>
    </reaction>
    <physiologicalReaction direction="left-to-right" evidence="13">
        <dbReference type="Rhea" id="RHEA:16782"/>
    </physiologicalReaction>
</comment>
<dbReference type="CDD" id="cd03443">
    <property type="entry name" value="PaaI_thioesterase"/>
    <property type="match status" value="1"/>
</dbReference>
<keyword evidence="12" id="KW-0539">Nucleus</keyword>
<dbReference type="InterPro" id="IPR003736">
    <property type="entry name" value="PAAI_dom"/>
</dbReference>
<dbReference type="GO" id="GO:0005739">
    <property type="term" value="C:mitochondrion"/>
    <property type="evidence" value="ECO:0007669"/>
    <property type="project" value="UniProtKB-SubCell"/>
</dbReference>
<evidence type="ECO:0000256" key="3">
    <source>
        <dbReference type="ARBA" id="ARBA00004186"/>
    </source>
</evidence>
<dbReference type="GO" id="GO:0006629">
    <property type="term" value="P:lipid metabolic process"/>
    <property type="evidence" value="ECO:0007669"/>
    <property type="project" value="UniProtKB-KW"/>
</dbReference>
<dbReference type="InterPro" id="IPR029069">
    <property type="entry name" value="HotDog_dom_sf"/>
</dbReference>
<gene>
    <name evidence="20" type="ORF">HDU87_002636</name>
</gene>
<dbReference type="AlphaFoldDB" id="A0AAD5TRY6"/>
<dbReference type="PANTHER" id="PTHR21660:SF1">
    <property type="entry name" value="ACYL-COENZYME A THIOESTERASE 13"/>
    <property type="match status" value="1"/>
</dbReference>
<reference evidence="20" key="1">
    <citation type="submission" date="2020-05" db="EMBL/GenBank/DDBJ databases">
        <title>Phylogenomic resolution of chytrid fungi.</title>
        <authorList>
            <person name="Stajich J.E."/>
            <person name="Amses K."/>
            <person name="Simmons R."/>
            <person name="Seto K."/>
            <person name="Myers J."/>
            <person name="Bonds A."/>
            <person name="Quandt C.A."/>
            <person name="Barry K."/>
            <person name="Liu P."/>
            <person name="Grigoriev I."/>
            <person name="Longcore J.E."/>
            <person name="James T.Y."/>
        </authorList>
    </citation>
    <scope>NUCLEOTIDE SEQUENCE</scope>
    <source>
        <strain evidence="20">JEL0379</strain>
    </source>
</reference>
<comment type="caution">
    <text evidence="20">The sequence shown here is derived from an EMBL/GenBank/DDBJ whole genome shotgun (WGS) entry which is preliminary data.</text>
</comment>
<protein>
    <recommendedName>
        <fullName evidence="16">Acyl-coenzyme A thioesterase 13</fullName>
    </recommendedName>
    <alternativeName>
        <fullName evidence="17">Hotdog-fold thioesterase superfamily member 2</fullName>
    </alternativeName>
    <alternativeName>
        <fullName evidence="18">Thioesterase superfamily member 2</fullName>
    </alternativeName>
</protein>
<evidence type="ECO:0000256" key="11">
    <source>
        <dbReference type="ARBA" id="ARBA00023212"/>
    </source>
</evidence>
<accession>A0AAD5TRY6</accession>
<dbReference type="Pfam" id="PF03061">
    <property type="entry name" value="4HBT"/>
    <property type="match status" value="1"/>
</dbReference>
<evidence type="ECO:0000256" key="12">
    <source>
        <dbReference type="ARBA" id="ARBA00023242"/>
    </source>
</evidence>
<dbReference type="GO" id="GO:0005829">
    <property type="term" value="C:cytosol"/>
    <property type="evidence" value="ECO:0007669"/>
    <property type="project" value="UniProtKB-SubCell"/>
</dbReference>
<evidence type="ECO:0000256" key="10">
    <source>
        <dbReference type="ARBA" id="ARBA00023128"/>
    </source>
</evidence>
<dbReference type="Gene3D" id="3.10.129.10">
    <property type="entry name" value="Hotdog Thioesterase"/>
    <property type="match status" value="1"/>
</dbReference>
<evidence type="ECO:0000256" key="6">
    <source>
        <dbReference type="ARBA" id="ARBA00022490"/>
    </source>
</evidence>
<evidence type="ECO:0000256" key="16">
    <source>
        <dbReference type="ARBA" id="ARBA00067273"/>
    </source>
</evidence>
<feature type="domain" description="Thioesterase" evidence="19">
    <location>
        <begin position="61"/>
        <end position="135"/>
    </location>
</feature>
<dbReference type="FunFam" id="3.10.129.10:FF:000021">
    <property type="entry name" value="Acyl-coenzyme A thioesterase 13"/>
    <property type="match status" value="1"/>
</dbReference>
<keyword evidence="8" id="KW-0007">Acetylation</keyword>
<dbReference type="InterPro" id="IPR039298">
    <property type="entry name" value="ACOT13"/>
</dbReference>
<dbReference type="GO" id="GO:0005819">
    <property type="term" value="C:spindle"/>
    <property type="evidence" value="ECO:0007669"/>
    <property type="project" value="UniProtKB-SubCell"/>
</dbReference>
<evidence type="ECO:0000256" key="2">
    <source>
        <dbReference type="ARBA" id="ARBA00004173"/>
    </source>
</evidence>
<evidence type="ECO:0000256" key="1">
    <source>
        <dbReference type="ARBA" id="ARBA00004123"/>
    </source>
</evidence>
<evidence type="ECO:0000256" key="8">
    <source>
        <dbReference type="ARBA" id="ARBA00022990"/>
    </source>
</evidence>
<dbReference type="SUPFAM" id="SSF54637">
    <property type="entry name" value="Thioesterase/thiol ester dehydrase-isomerase"/>
    <property type="match status" value="1"/>
</dbReference>
<keyword evidence="7" id="KW-0378">Hydrolase</keyword>
<name>A0AAD5TRY6_9FUNG</name>
<evidence type="ECO:0000256" key="15">
    <source>
        <dbReference type="ARBA" id="ARBA00064709"/>
    </source>
</evidence>
<dbReference type="GO" id="GO:0005634">
    <property type="term" value="C:nucleus"/>
    <property type="evidence" value="ECO:0007669"/>
    <property type="project" value="UniProtKB-SubCell"/>
</dbReference>
<evidence type="ECO:0000256" key="18">
    <source>
        <dbReference type="ARBA" id="ARBA00083956"/>
    </source>
</evidence>
<keyword evidence="21" id="KW-1185">Reference proteome</keyword>
<evidence type="ECO:0000313" key="20">
    <source>
        <dbReference type="EMBL" id="KAJ3185070.1"/>
    </source>
</evidence>
<keyword evidence="11" id="KW-0206">Cytoskeleton</keyword>
<organism evidence="20 21">
    <name type="scientific">Geranomyces variabilis</name>
    <dbReference type="NCBI Taxonomy" id="109894"/>
    <lineage>
        <taxon>Eukaryota</taxon>
        <taxon>Fungi</taxon>
        <taxon>Fungi incertae sedis</taxon>
        <taxon>Chytridiomycota</taxon>
        <taxon>Chytridiomycota incertae sedis</taxon>
        <taxon>Chytridiomycetes</taxon>
        <taxon>Spizellomycetales</taxon>
        <taxon>Powellomycetaceae</taxon>
        <taxon>Geranomyces</taxon>
    </lineage>
</organism>
<comment type="function">
    <text evidence="14">Catalyzes the hydrolysis of acyl-CoAs into free fatty acids and coenzyme A (CoASH), regulating their respective intracellular levels. Has acyl-CoA thioesterase activity towards medium (C12) and long-chain (C18) fatty acyl-CoA substrates. Can also hydrolyze 3-hydroxyphenylacetyl-CoA and 3,4-dihydroxyphenylacetyl-CoA (in vitro). May play a role in controlling adaptive thermogenesis.</text>
</comment>
<comment type="subunit">
    <text evidence="15">Homotetramer. Interacts with PCTP.</text>
</comment>
<dbReference type="InterPro" id="IPR006683">
    <property type="entry name" value="Thioestr_dom"/>
</dbReference>
<comment type="subcellular location">
    <subcellularLocation>
        <location evidence="3">Cytoplasm</location>
        <location evidence="3">Cytoskeleton</location>
        <location evidence="3">Spindle</location>
    </subcellularLocation>
    <subcellularLocation>
        <location evidence="4">Cytoplasm</location>
        <location evidence="4">Cytosol</location>
    </subcellularLocation>
    <subcellularLocation>
        <location evidence="2">Mitochondrion</location>
    </subcellularLocation>
    <subcellularLocation>
        <location evidence="1">Nucleus</location>
    </subcellularLocation>
</comment>
<comment type="similarity">
    <text evidence="5">Belongs to the thioesterase PaaI family.</text>
</comment>
<dbReference type="NCBIfam" id="TIGR00369">
    <property type="entry name" value="unchar_dom_1"/>
    <property type="match status" value="1"/>
</dbReference>
<evidence type="ECO:0000256" key="14">
    <source>
        <dbReference type="ARBA" id="ARBA00058205"/>
    </source>
</evidence>